<evidence type="ECO:0008006" key="4">
    <source>
        <dbReference type="Google" id="ProtNLM"/>
    </source>
</evidence>
<dbReference type="STRING" id="1267423.SAMN05216290_1709"/>
<evidence type="ECO:0000313" key="3">
    <source>
        <dbReference type="Proteomes" id="UP000199437"/>
    </source>
</evidence>
<dbReference type="RefSeq" id="WP_090258075.1">
    <property type="nucleotide sequence ID" value="NZ_FOIR01000001.1"/>
</dbReference>
<feature type="signal peptide" evidence="1">
    <location>
        <begin position="1"/>
        <end position="20"/>
    </location>
</feature>
<keyword evidence="1" id="KW-0732">Signal</keyword>
<dbReference type="EMBL" id="FOIR01000001">
    <property type="protein sequence ID" value="SEW09125.1"/>
    <property type="molecule type" value="Genomic_DNA"/>
</dbReference>
<keyword evidence="3" id="KW-1185">Reference proteome</keyword>
<dbReference type="GeneID" id="99986431"/>
<dbReference type="Proteomes" id="UP000199437">
    <property type="component" value="Unassembled WGS sequence"/>
</dbReference>
<proteinExistence type="predicted"/>
<dbReference type="AlphaFoldDB" id="A0A1I0P4K7"/>
<name>A0A1I0P4K7_9BACT</name>
<gene>
    <name evidence="2" type="ORF">SAMN05216290_1709</name>
</gene>
<evidence type="ECO:0000256" key="1">
    <source>
        <dbReference type="SAM" id="SignalP"/>
    </source>
</evidence>
<accession>A0A1I0P4K7</accession>
<organism evidence="2 3">
    <name type="scientific">Roseivirga pacifica</name>
    <dbReference type="NCBI Taxonomy" id="1267423"/>
    <lineage>
        <taxon>Bacteria</taxon>
        <taxon>Pseudomonadati</taxon>
        <taxon>Bacteroidota</taxon>
        <taxon>Cytophagia</taxon>
        <taxon>Cytophagales</taxon>
        <taxon>Roseivirgaceae</taxon>
        <taxon>Roseivirga</taxon>
    </lineage>
</organism>
<reference evidence="3" key="1">
    <citation type="submission" date="2016-10" db="EMBL/GenBank/DDBJ databases">
        <authorList>
            <person name="Varghese N."/>
            <person name="Submissions S."/>
        </authorList>
    </citation>
    <scope>NUCLEOTIDE SEQUENCE [LARGE SCALE GENOMIC DNA]</scope>
    <source>
        <strain evidence="3">CGMCC 1.12402</strain>
    </source>
</reference>
<evidence type="ECO:0000313" key="2">
    <source>
        <dbReference type="EMBL" id="SEW09125.1"/>
    </source>
</evidence>
<feature type="chain" id="PRO_5011514802" description="Outer membrane protein beta-barrel domain-containing protein" evidence="1">
    <location>
        <begin position="21"/>
        <end position="198"/>
    </location>
</feature>
<dbReference type="OrthoDB" id="1122795at2"/>
<protein>
    <recommendedName>
        <fullName evidence="4">Outer membrane protein beta-barrel domain-containing protein</fullName>
    </recommendedName>
</protein>
<sequence>MIKKLTFITTLFFIATFLNAQTGPTKSQELGVTFSNFDSFGFTYRVGKENNLWRFSTGLFSVDTRTEEVNNEKTDTNTIRFGFEAGKEFRKPIAEKLDLRYGLELGLNLAHSAIEYDDDRETKHNAYTPKLNFVFGANYKIQEQILIGFEVLPYVGYTMNKSTTTYFDGSETSNKSNVFEYGVSSTSARLSLVYRFQK</sequence>